<feature type="domain" description="N-acetyltransferase" evidence="1">
    <location>
        <begin position="1"/>
        <end position="137"/>
    </location>
</feature>
<proteinExistence type="predicted"/>
<protein>
    <recommendedName>
        <fullName evidence="1">N-acetyltransferase domain-containing protein</fullName>
    </recommendedName>
</protein>
<dbReference type="InterPro" id="IPR000182">
    <property type="entry name" value="GNAT_dom"/>
</dbReference>
<dbReference type="InterPro" id="IPR016181">
    <property type="entry name" value="Acyl_CoA_acyltransferase"/>
</dbReference>
<dbReference type="PROSITE" id="PS51186">
    <property type="entry name" value="GNAT"/>
    <property type="match status" value="1"/>
</dbReference>
<evidence type="ECO:0000259" key="1">
    <source>
        <dbReference type="PROSITE" id="PS51186"/>
    </source>
</evidence>
<accession>A0A382P9Z7</accession>
<evidence type="ECO:0000313" key="2">
    <source>
        <dbReference type="EMBL" id="SVC68691.1"/>
    </source>
</evidence>
<feature type="non-terminal residue" evidence="2">
    <location>
        <position position="1"/>
    </location>
</feature>
<dbReference type="Gene3D" id="3.40.630.30">
    <property type="match status" value="1"/>
</dbReference>
<sequence length="137" mass="16114">SNIAGEIYTLSRYYFDKNFDQEKVKEFYEGWLKKGVRGEFDDYCYILEVNNQPVAFTTVKECDDNTADIGIVGVDENYSGRSLGTQLLQKVISDLKNKEYSILRVVTQGRNYTAQRLYQKSGFITSQMELWYHKWMR</sequence>
<dbReference type="GO" id="GO:0016747">
    <property type="term" value="F:acyltransferase activity, transferring groups other than amino-acyl groups"/>
    <property type="evidence" value="ECO:0007669"/>
    <property type="project" value="InterPro"/>
</dbReference>
<reference evidence="2" key="1">
    <citation type="submission" date="2018-05" db="EMBL/GenBank/DDBJ databases">
        <authorList>
            <person name="Lanie J.A."/>
            <person name="Ng W.-L."/>
            <person name="Kazmierczak K.M."/>
            <person name="Andrzejewski T.M."/>
            <person name="Davidsen T.M."/>
            <person name="Wayne K.J."/>
            <person name="Tettelin H."/>
            <person name="Glass J.I."/>
            <person name="Rusch D."/>
            <person name="Podicherti R."/>
            <person name="Tsui H.-C.T."/>
            <person name="Winkler M.E."/>
        </authorList>
    </citation>
    <scope>NUCLEOTIDE SEQUENCE</scope>
</reference>
<name>A0A382P9Z7_9ZZZZ</name>
<dbReference type="SUPFAM" id="SSF55729">
    <property type="entry name" value="Acyl-CoA N-acyltransferases (Nat)"/>
    <property type="match status" value="1"/>
</dbReference>
<dbReference type="EMBL" id="UINC01105052">
    <property type="protein sequence ID" value="SVC68691.1"/>
    <property type="molecule type" value="Genomic_DNA"/>
</dbReference>
<gene>
    <name evidence="2" type="ORF">METZ01_LOCUS321545</name>
</gene>
<dbReference type="CDD" id="cd04301">
    <property type="entry name" value="NAT_SF"/>
    <property type="match status" value="1"/>
</dbReference>
<organism evidence="2">
    <name type="scientific">marine metagenome</name>
    <dbReference type="NCBI Taxonomy" id="408172"/>
    <lineage>
        <taxon>unclassified sequences</taxon>
        <taxon>metagenomes</taxon>
        <taxon>ecological metagenomes</taxon>
    </lineage>
</organism>
<dbReference type="Pfam" id="PF00583">
    <property type="entry name" value="Acetyltransf_1"/>
    <property type="match status" value="1"/>
</dbReference>
<dbReference type="AlphaFoldDB" id="A0A382P9Z7"/>